<gene>
    <name evidence="2" type="ORF">K6Y31_02460</name>
</gene>
<organism evidence="2 3">
    <name type="scientific">Motilimonas cestriensis</name>
    <dbReference type="NCBI Taxonomy" id="2742685"/>
    <lineage>
        <taxon>Bacteria</taxon>
        <taxon>Pseudomonadati</taxon>
        <taxon>Pseudomonadota</taxon>
        <taxon>Gammaproteobacteria</taxon>
        <taxon>Alteromonadales</taxon>
        <taxon>Alteromonadales genera incertae sedis</taxon>
        <taxon>Motilimonas</taxon>
    </lineage>
</organism>
<keyword evidence="3" id="KW-1185">Reference proteome</keyword>
<dbReference type="InterPro" id="IPR021928">
    <property type="entry name" value="DUF3541"/>
</dbReference>
<evidence type="ECO:0000256" key="1">
    <source>
        <dbReference type="SAM" id="SignalP"/>
    </source>
</evidence>
<evidence type="ECO:0000313" key="2">
    <source>
        <dbReference type="EMBL" id="MCE2593675.1"/>
    </source>
</evidence>
<dbReference type="Pfam" id="PF12060">
    <property type="entry name" value="DUF3541"/>
    <property type="match status" value="1"/>
</dbReference>
<protein>
    <submittedName>
        <fullName evidence="2">DUF3541 domain-containing protein</fullName>
    </submittedName>
</protein>
<dbReference type="EMBL" id="JAIMJA010000002">
    <property type="protein sequence ID" value="MCE2593675.1"/>
    <property type="molecule type" value="Genomic_DNA"/>
</dbReference>
<dbReference type="RefSeq" id="WP_233051270.1">
    <property type="nucleotide sequence ID" value="NZ_JAIMJA010000002.1"/>
</dbReference>
<comment type="caution">
    <text evidence="2">The sequence shown here is derived from an EMBL/GenBank/DDBJ whole genome shotgun (WGS) entry which is preliminary data.</text>
</comment>
<proteinExistence type="predicted"/>
<feature type="signal peptide" evidence="1">
    <location>
        <begin position="1"/>
        <end position="24"/>
    </location>
</feature>
<name>A0ABS8W8G8_9GAMM</name>
<reference evidence="2 3" key="1">
    <citation type="journal article" date="2022" name="Environ. Microbiol. Rep.">
        <title>Eco-phylogenetic analyses reveal divergent evolution of vitamin B12 metabolism in the marine bacterial family 'Psychromonadaceae'.</title>
        <authorList>
            <person name="Jin X."/>
            <person name="Yang Y."/>
            <person name="Cao H."/>
            <person name="Gao B."/>
            <person name="Zhao Z."/>
        </authorList>
    </citation>
    <scope>NUCLEOTIDE SEQUENCE [LARGE SCALE GENOMIC DNA]</scope>
    <source>
        <strain evidence="2 3">MKS20</strain>
    </source>
</reference>
<accession>A0ABS8W8G8</accession>
<feature type="chain" id="PRO_5046623450" evidence="1">
    <location>
        <begin position="25"/>
        <end position="370"/>
    </location>
</feature>
<keyword evidence="1" id="KW-0732">Signal</keyword>
<sequence>MKLRFYPLLAVLLFGFSSAQLSHAEVKPELLRTSTNTQHSFKQDAQLIKAKYEAALFTLTPYTFAHFGLRMYRQTQDPKYALSLWVDAVRIANSLSKFANEVETPEQVHQYSLQKLNQLKGKKDERSKRRYQATLAYPEYLFLGINLLSNMARANEFGLKHQQDAKLRAILRRYDFAAYASAPEMIKAWAAQLANQVYWLRQLGEQDVVAEFTKGLRLAYPDARDHLLSEQQFNNKIYGLSHIIFADSQYYLHPVKESDHQWIYDYYRNNIDEILKRCKEDVIAEVGINFLLAQLDNDPVVLKTRIAISAAIDRQHHMVPSVTGDLELERGEHRNVLAIMLLDWQGFLTEKSLQASPDIVVNPPYGLVRK</sequence>
<dbReference type="Proteomes" id="UP001201273">
    <property type="component" value="Unassembled WGS sequence"/>
</dbReference>
<evidence type="ECO:0000313" key="3">
    <source>
        <dbReference type="Proteomes" id="UP001201273"/>
    </source>
</evidence>